<name>A0AAD1R7U4_PELCU</name>
<dbReference type="EMBL" id="OW240912">
    <property type="protein sequence ID" value="CAH2225090.1"/>
    <property type="molecule type" value="Genomic_DNA"/>
</dbReference>
<accession>A0AAD1R7U4</accession>
<dbReference type="AlphaFoldDB" id="A0AAD1R7U4"/>
<organism evidence="2 3">
    <name type="scientific">Pelobates cultripes</name>
    <name type="common">Western spadefoot toad</name>
    <dbReference type="NCBI Taxonomy" id="61616"/>
    <lineage>
        <taxon>Eukaryota</taxon>
        <taxon>Metazoa</taxon>
        <taxon>Chordata</taxon>
        <taxon>Craniata</taxon>
        <taxon>Vertebrata</taxon>
        <taxon>Euteleostomi</taxon>
        <taxon>Amphibia</taxon>
        <taxon>Batrachia</taxon>
        <taxon>Anura</taxon>
        <taxon>Pelobatoidea</taxon>
        <taxon>Pelobatidae</taxon>
        <taxon>Pelobates</taxon>
    </lineage>
</organism>
<evidence type="ECO:0000256" key="1">
    <source>
        <dbReference type="SAM" id="MobiDB-lite"/>
    </source>
</evidence>
<evidence type="ECO:0000313" key="2">
    <source>
        <dbReference type="EMBL" id="CAH2225090.1"/>
    </source>
</evidence>
<sequence length="95" mass="10048">MAPNPPGTQAHQHTRNTGVTNQAMHTHLPSNRNPGDQCNTKHISPSKATSQAATRLHNMGGIIRADPRGGDTGPCSRKDGTSRHNTQDLPPLGIG</sequence>
<reference evidence="2" key="1">
    <citation type="submission" date="2022-03" db="EMBL/GenBank/DDBJ databases">
        <authorList>
            <person name="Alioto T."/>
            <person name="Alioto T."/>
            <person name="Gomez Garrido J."/>
        </authorList>
    </citation>
    <scope>NUCLEOTIDE SEQUENCE</scope>
</reference>
<feature type="compositionally biased region" description="Polar residues" evidence="1">
    <location>
        <begin position="7"/>
        <end position="53"/>
    </location>
</feature>
<proteinExistence type="predicted"/>
<protein>
    <submittedName>
        <fullName evidence="2">Uncharacterized protein</fullName>
    </submittedName>
</protein>
<feature type="compositionally biased region" description="Basic and acidic residues" evidence="1">
    <location>
        <begin position="76"/>
        <end position="86"/>
    </location>
</feature>
<gene>
    <name evidence="2" type="ORF">PECUL_23A039472</name>
</gene>
<keyword evidence="3" id="KW-1185">Reference proteome</keyword>
<feature type="region of interest" description="Disordered" evidence="1">
    <location>
        <begin position="1"/>
        <end position="95"/>
    </location>
</feature>
<evidence type="ECO:0000313" key="3">
    <source>
        <dbReference type="Proteomes" id="UP001295444"/>
    </source>
</evidence>
<dbReference type="Proteomes" id="UP001295444">
    <property type="component" value="Chromosome 01"/>
</dbReference>